<comment type="caution">
    <text evidence="3">The sequence shown here is derived from an EMBL/GenBank/DDBJ whole genome shotgun (WGS) entry which is preliminary data.</text>
</comment>
<evidence type="ECO:0000313" key="4">
    <source>
        <dbReference type="Proteomes" id="UP000726737"/>
    </source>
</evidence>
<dbReference type="OrthoDB" id="49386at2759"/>
<dbReference type="EMBL" id="JAAAJA010000050">
    <property type="protein sequence ID" value="KAG0264438.1"/>
    <property type="molecule type" value="Genomic_DNA"/>
</dbReference>
<dbReference type="InterPro" id="IPR025209">
    <property type="entry name" value="DUF4209"/>
</dbReference>
<protein>
    <recommendedName>
        <fullName evidence="2">DUF4209 domain-containing protein</fullName>
    </recommendedName>
</protein>
<feature type="domain" description="DUF4209" evidence="2">
    <location>
        <begin position="50"/>
        <end position="132"/>
    </location>
</feature>
<sequence length="669" mass="75498">MRDGALPLKAIFADQMKWMDQLGSRATEIWFELWSSGDYNQAWLVGSTVLEQLIGNIIFTLQGSSKFIPFLVRDLLAVPCLTKCIDPCLISVLKTIMGSPMTLNIRNLLWHGFIVPQDNIPLDAYGAMLIVVTMTIAAHAQKRLTVPLQTRHLEPKVFYFNQQWSLTSTSTPLNFDHLYETVAYNPHPPPLDLIKHLDDLEALVKKTRFVIPGTEQQWIAAIHHLQPESSTSFVFVMATLPLMEHALRQLYVTVNNCREDRRSALIAGEYYLTLDVILDEFVPAEYFDPDPPVLREYNPSNIPNKLYRELGIETMTLFNDLFIMGCGPRIRDRTSHGELNAYLTMDVTPEPWFDLYARLIVHILAQYMTLEDGSACTFLDENASWIKQYTTSHFDEWSVLMKEAARCHSLLSSYLSIKTHSTSKDDDQADACEWIEIIHRPKGAIVFTSIEIMLLQHSKERLLKCLSSWRSGKSKDSGALAYANNIPAWILIFQGIQFAIQKVTIKISTLSQQLVQRQLSSRARKQFESMRPQIPRLLGMLAGCLALIEHFVLAIPDEEAILRSSHSYSAGAASTPTPSSSSSSSPSPSPSPSPSTSGINSNTIAADMSTATEIQLRSRISMFVEKFVSNFDRGKMNMIEPVWEDLLKSVEVLEAKSRGRRTLVAYKRG</sequence>
<dbReference type="PANTHER" id="PTHR31701">
    <property type="entry name" value="ENDOPLASMIC RETICULUM MEMBRANE-ASSOCIATED RNA DEGRADATION PROTEIN"/>
    <property type="match status" value="1"/>
</dbReference>
<evidence type="ECO:0000259" key="2">
    <source>
        <dbReference type="Pfam" id="PF13910"/>
    </source>
</evidence>
<dbReference type="PANTHER" id="PTHR31701:SF2">
    <property type="entry name" value="ENDOPLASMIC RETICULUM MEMBRANE-ASSOCIATED RNA DEGRADATION PROTEIN"/>
    <property type="match status" value="1"/>
</dbReference>
<evidence type="ECO:0000256" key="1">
    <source>
        <dbReference type="SAM" id="MobiDB-lite"/>
    </source>
</evidence>
<evidence type="ECO:0000313" key="3">
    <source>
        <dbReference type="EMBL" id="KAG0264438.1"/>
    </source>
</evidence>
<dbReference type="Pfam" id="PF13910">
    <property type="entry name" value="DUF4209"/>
    <property type="match status" value="1"/>
</dbReference>
<accession>A0A9P6QD22</accession>
<organism evidence="3 4">
    <name type="scientific">Mortierella polycephala</name>
    <dbReference type="NCBI Taxonomy" id="41804"/>
    <lineage>
        <taxon>Eukaryota</taxon>
        <taxon>Fungi</taxon>
        <taxon>Fungi incertae sedis</taxon>
        <taxon>Mucoromycota</taxon>
        <taxon>Mortierellomycotina</taxon>
        <taxon>Mortierellomycetes</taxon>
        <taxon>Mortierellales</taxon>
        <taxon>Mortierellaceae</taxon>
        <taxon>Mortierella</taxon>
    </lineage>
</organism>
<name>A0A9P6QD22_9FUNG</name>
<dbReference type="AlphaFoldDB" id="A0A9P6QD22"/>
<proteinExistence type="predicted"/>
<reference evidence="3" key="1">
    <citation type="journal article" date="2020" name="Fungal Divers.">
        <title>Resolving the Mortierellaceae phylogeny through synthesis of multi-gene phylogenetics and phylogenomics.</title>
        <authorList>
            <person name="Vandepol N."/>
            <person name="Liber J."/>
            <person name="Desiro A."/>
            <person name="Na H."/>
            <person name="Kennedy M."/>
            <person name="Barry K."/>
            <person name="Grigoriev I.V."/>
            <person name="Miller A.N."/>
            <person name="O'Donnell K."/>
            <person name="Stajich J.E."/>
            <person name="Bonito G."/>
        </authorList>
    </citation>
    <scope>NUCLEOTIDE SEQUENCE</scope>
    <source>
        <strain evidence="3">KOD948</strain>
    </source>
</reference>
<dbReference type="InterPro" id="IPR039635">
    <property type="entry name" value="ERMARD"/>
</dbReference>
<feature type="region of interest" description="Disordered" evidence="1">
    <location>
        <begin position="572"/>
        <end position="602"/>
    </location>
</feature>
<gene>
    <name evidence="3" type="ORF">BG011_006797</name>
</gene>
<keyword evidence="4" id="KW-1185">Reference proteome</keyword>
<feature type="compositionally biased region" description="Low complexity" evidence="1">
    <location>
        <begin position="574"/>
        <end position="586"/>
    </location>
</feature>
<dbReference type="Proteomes" id="UP000726737">
    <property type="component" value="Unassembled WGS sequence"/>
</dbReference>